<feature type="chain" id="PRO_5043686163" evidence="1">
    <location>
        <begin position="25"/>
        <end position="81"/>
    </location>
</feature>
<feature type="signal peptide" evidence="1">
    <location>
        <begin position="1"/>
        <end position="24"/>
    </location>
</feature>
<evidence type="ECO:0000313" key="3">
    <source>
        <dbReference type="Proteomes" id="UP001432027"/>
    </source>
</evidence>
<feature type="non-terminal residue" evidence="2">
    <location>
        <position position="1"/>
    </location>
</feature>
<dbReference type="Proteomes" id="UP001432027">
    <property type="component" value="Unassembled WGS sequence"/>
</dbReference>
<sequence>FIHSIEMSPRFVLLLLLLAVAALSQDSQRHREMKRFYSWEAKRSVPLDEESIKEKRKFYAWAGKRSGPPLRYWNGGESDLV</sequence>
<reference evidence="2" key="1">
    <citation type="submission" date="2023-10" db="EMBL/GenBank/DDBJ databases">
        <title>Genome assembly of Pristionchus species.</title>
        <authorList>
            <person name="Yoshida K."/>
            <person name="Sommer R.J."/>
        </authorList>
    </citation>
    <scope>NUCLEOTIDE SEQUENCE</scope>
    <source>
        <strain evidence="2">RS0144</strain>
    </source>
</reference>
<organism evidence="2 3">
    <name type="scientific">Pristionchus entomophagus</name>
    <dbReference type="NCBI Taxonomy" id="358040"/>
    <lineage>
        <taxon>Eukaryota</taxon>
        <taxon>Metazoa</taxon>
        <taxon>Ecdysozoa</taxon>
        <taxon>Nematoda</taxon>
        <taxon>Chromadorea</taxon>
        <taxon>Rhabditida</taxon>
        <taxon>Rhabditina</taxon>
        <taxon>Diplogasteromorpha</taxon>
        <taxon>Diplogasteroidea</taxon>
        <taxon>Neodiplogasteridae</taxon>
        <taxon>Pristionchus</taxon>
    </lineage>
</organism>
<evidence type="ECO:0000313" key="2">
    <source>
        <dbReference type="EMBL" id="GMS89359.1"/>
    </source>
</evidence>
<dbReference type="EMBL" id="BTSX01000003">
    <property type="protein sequence ID" value="GMS89359.1"/>
    <property type="molecule type" value="Genomic_DNA"/>
</dbReference>
<dbReference type="AlphaFoldDB" id="A0AAV5T279"/>
<accession>A0AAV5T279</accession>
<evidence type="ECO:0000256" key="1">
    <source>
        <dbReference type="SAM" id="SignalP"/>
    </source>
</evidence>
<gene>
    <name evidence="2" type="ORF">PENTCL1PPCAC_11534</name>
</gene>
<comment type="caution">
    <text evidence="2">The sequence shown here is derived from an EMBL/GenBank/DDBJ whole genome shotgun (WGS) entry which is preliminary data.</text>
</comment>
<keyword evidence="3" id="KW-1185">Reference proteome</keyword>
<name>A0AAV5T279_9BILA</name>
<keyword evidence="1" id="KW-0732">Signal</keyword>
<protein>
    <submittedName>
        <fullName evidence="2">Uncharacterized protein</fullName>
    </submittedName>
</protein>
<proteinExistence type="predicted"/>